<sequence>MLKYLQRRRASLAAQTLKNLSAMWETQVRSPDQEYSPEKEMLIHSSILAWRIPWRDWWATIHGDTLTTETKGVDPERRVEFHQLQQCIGSHSSFAPPPPHLKVELRE</sequence>
<accession>A0AC59YTJ5</accession>
<proteinExistence type="predicted"/>
<evidence type="ECO:0000313" key="2">
    <source>
        <dbReference type="Proteomes" id="UP001162501"/>
    </source>
</evidence>
<protein>
    <submittedName>
        <fullName evidence="1">Uncharacterized protein</fullName>
    </submittedName>
</protein>
<reference evidence="1" key="1">
    <citation type="submission" date="2023-05" db="EMBL/GenBank/DDBJ databases">
        <authorList>
            <consortium name="ELIXIR-Norway"/>
        </authorList>
    </citation>
    <scope>NUCLEOTIDE SEQUENCE</scope>
</reference>
<reference evidence="1" key="2">
    <citation type="submission" date="2025-03" db="EMBL/GenBank/DDBJ databases">
        <authorList>
            <consortium name="ELIXIR-Norway"/>
            <consortium name="Elixir Norway"/>
        </authorList>
    </citation>
    <scope>NUCLEOTIDE SEQUENCE</scope>
</reference>
<evidence type="ECO:0000313" key="1">
    <source>
        <dbReference type="EMBL" id="CAM9951892.1"/>
    </source>
</evidence>
<organism evidence="1 2">
    <name type="scientific">Rangifer tarandus platyrhynchus</name>
    <name type="common">Svalbard reindeer</name>
    <dbReference type="NCBI Taxonomy" id="3082113"/>
    <lineage>
        <taxon>Eukaryota</taxon>
        <taxon>Metazoa</taxon>
        <taxon>Chordata</taxon>
        <taxon>Craniata</taxon>
        <taxon>Vertebrata</taxon>
        <taxon>Euteleostomi</taxon>
        <taxon>Mammalia</taxon>
        <taxon>Eutheria</taxon>
        <taxon>Laurasiatheria</taxon>
        <taxon>Artiodactyla</taxon>
        <taxon>Ruminantia</taxon>
        <taxon>Pecora</taxon>
        <taxon>Cervidae</taxon>
        <taxon>Odocoileinae</taxon>
        <taxon>Rangifer</taxon>
    </lineage>
</organism>
<dbReference type="EMBL" id="OX596104">
    <property type="protein sequence ID" value="CAM9951892.1"/>
    <property type="molecule type" value="Genomic_DNA"/>
</dbReference>
<gene>
    <name evidence="1" type="ORF">MRATA1EN22A_LOCUS9814</name>
</gene>
<name>A0AC59YTJ5_RANTA</name>
<dbReference type="Proteomes" id="UP001162501">
    <property type="component" value="Chromosome 20"/>
</dbReference>